<reference evidence="2" key="1">
    <citation type="journal article" date="2013" name="Science">
        <title>The Amborella genome and the evolution of flowering plants.</title>
        <authorList>
            <consortium name="Amborella Genome Project"/>
        </authorList>
    </citation>
    <scope>NUCLEOTIDE SEQUENCE [LARGE SCALE GENOMIC DNA]</scope>
</reference>
<protein>
    <submittedName>
        <fullName evidence="1">Uncharacterized protein</fullName>
    </submittedName>
</protein>
<gene>
    <name evidence="1" type="ORF">AMTR_s00096p00134570</name>
</gene>
<dbReference type="AlphaFoldDB" id="W1NXS3"/>
<accession>W1NXS3</accession>
<name>W1NXS3_AMBTC</name>
<proteinExistence type="predicted"/>
<dbReference type="Gramene" id="ERN02417">
    <property type="protein sequence ID" value="ERN02417"/>
    <property type="gene ID" value="AMTR_s00096p00134570"/>
</dbReference>
<keyword evidence="2" id="KW-1185">Reference proteome</keyword>
<dbReference type="Proteomes" id="UP000017836">
    <property type="component" value="Unassembled WGS sequence"/>
</dbReference>
<dbReference type="EMBL" id="KI394634">
    <property type="protein sequence ID" value="ERN02417.1"/>
    <property type="molecule type" value="Genomic_DNA"/>
</dbReference>
<organism evidence="1 2">
    <name type="scientific">Amborella trichopoda</name>
    <dbReference type="NCBI Taxonomy" id="13333"/>
    <lineage>
        <taxon>Eukaryota</taxon>
        <taxon>Viridiplantae</taxon>
        <taxon>Streptophyta</taxon>
        <taxon>Embryophyta</taxon>
        <taxon>Tracheophyta</taxon>
        <taxon>Spermatophyta</taxon>
        <taxon>Magnoliopsida</taxon>
        <taxon>Amborellales</taxon>
        <taxon>Amborellaceae</taxon>
        <taxon>Amborella</taxon>
    </lineage>
</organism>
<evidence type="ECO:0000313" key="2">
    <source>
        <dbReference type="Proteomes" id="UP000017836"/>
    </source>
</evidence>
<dbReference type="HOGENOM" id="CLU_1257603_0_0_1"/>
<sequence>MPAKCPFWLQCARRPCRVPLSITMRPSTLPCAPPHYHAPFNPAVRALSTAEPSYRRAISRTAEPSSFTAACNHAAAISLLSSPHTVYNHLSLPCPLHPSKPPLCRVRSPSLFLPTSFSHTAIPFAHTAAHDLFTVSHLPRVRRAQPTSAMTTLLPSLSNSLQRTTILSLSSSPQSPPSFHLLPFSSVYCFRRQPSPPPLLLSLTQPLCHLLPFLSTCCFR</sequence>
<evidence type="ECO:0000313" key="1">
    <source>
        <dbReference type="EMBL" id="ERN02417.1"/>
    </source>
</evidence>